<keyword evidence="2" id="KW-1185">Reference proteome</keyword>
<evidence type="ECO:0000313" key="1">
    <source>
        <dbReference type="EMBL" id="GAO38363.1"/>
    </source>
</evidence>
<organism evidence="1 2">
    <name type="scientific">Sphingomonas changbaiensis NBRC 104936</name>
    <dbReference type="NCBI Taxonomy" id="1219043"/>
    <lineage>
        <taxon>Bacteria</taxon>
        <taxon>Pseudomonadati</taxon>
        <taxon>Pseudomonadota</taxon>
        <taxon>Alphaproteobacteria</taxon>
        <taxon>Sphingomonadales</taxon>
        <taxon>Sphingomonadaceae</taxon>
        <taxon>Sphingomonas</taxon>
    </lineage>
</organism>
<dbReference type="RefSeq" id="WP_046347216.1">
    <property type="nucleotide sequence ID" value="NZ_BBWU01000014.1"/>
</dbReference>
<gene>
    <name evidence="1" type="ORF">SCH01S_14_00270</name>
</gene>
<dbReference type="OrthoDB" id="5395100at2"/>
<sequence length="76" mass="8601">MLCVGGFARFETYDLGWMYLKNSVLHWAHLHPDWTILDFFKHYAPPTDNNPTIAYAANVAGKCGVPVSTTLRQLFA</sequence>
<dbReference type="EMBL" id="BBWU01000014">
    <property type="protein sequence ID" value="GAO38363.1"/>
    <property type="molecule type" value="Genomic_DNA"/>
</dbReference>
<proteinExistence type="predicted"/>
<dbReference type="STRING" id="1219043.SCH01S_14_00270"/>
<reference evidence="1 2" key="1">
    <citation type="submission" date="2015-04" db="EMBL/GenBank/DDBJ databases">
        <title>Whole genome shotgun sequence of Sphingomonas changbaiensis NBRC 104936.</title>
        <authorList>
            <person name="Katano-Makiyama Y."/>
            <person name="Hosoyama A."/>
            <person name="Hashimoto M."/>
            <person name="Noguchi M."/>
            <person name="Tsuchikane K."/>
            <person name="Ohji S."/>
            <person name="Yamazoe A."/>
            <person name="Ichikawa N."/>
            <person name="Kimura A."/>
            <person name="Fujita N."/>
        </authorList>
    </citation>
    <scope>NUCLEOTIDE SEQUENCE [LARGE SCALE GENOMIC DNA]</scope>
    <source>
        <strain evidence="1 2">NBRC 104936</strain>
    </source>
</reference>
<dbReference type="AlphaFoldDB" id="A0A0E9MLI9"/>
<protein>
    <submittedName>
        <fullName evidence="1">Uncharacterized protein</fullName>
    </submittedName>
</protein>
<dbReference type="Proteomes" id="UP000033202">
    <property type="component" value="Unassembled WGS sequence"/>
</dbReference>
<name>A0A0E9MLI9_9SPHN</name>
<evidence type="ECO:0000313" key="2">
    <source>
        <dbReference type="Proteomes" id="UP000033202"/>
    </source>
</evidence>
<accession>A0A0E9MLI9</accession>
<comment type="caution">
    <text evidence="1">The sequence shown here is derived from an EMBL/GenBank/DDBJ whole genome shotgun (WGS) entry which is preliminary data.</text>
</comment>